<keyword evidence="3" id="KW-1185">Reference proteome</keyword>
<dbReference type="RefSeq" id="XP_028476519.1">
    <property type="nucleotide sequence ID" value="XM_028623586.1"/>
</dbReference>
<organism evidence="2 3">
    <name type="scientific">Apiotrichum porosum</name>
    <dbReference type="NCBI Taxonomy" id="105984"/>
    <lineage>
        <taxon>Eukaryota</taxon>
        <taxon>Fungi</taxon>
        <taxon>Dikarya</taxon>
        <taxon>Basidiomycota</taxon>
        <taxon>Agaricomycotina</taxon>
        <taxon>Tremellomycetes</taxon>
        <taxon>Trichosporonales</taxon>
        <taxon>Trichosporonaceae</taxon>
        <taxon>Apiotrichum</taxon>
    </lineage>
</organism>
<reference evidence="2 3" key="1">
    <citation type="submission" date="2018-11" db="EMBL/GenBank/DDBJ databases">
        <title>Genome sequence of Apiotrichum porosum DSM 27194.</title>
        <authorList>
            <person name="Aliyu H."/>
            <person name="Gorte O."/>
            <person name="Ochsenreither K."/>
        </authorList>
    </citation>
    <scope>NUCLEOTIDE SEQUENCE [LARGE SCALE GENOMIC DNA]</scope>
    <source>
        <strain evidence="2 3">DSM 27194</strain>
    </source>
</reference>
<sequence length="208" mass="22587">MLVPTLISTLVAVQAVSSSPVPAPTGYIPTAQTFWWDDVYPPIGHLATLSHHHLADRAQYKNLIAYPSAGKGGYWVQDYPGMLRLSPGQMMPHNGGNLTAVHRYGEDTAVMRLPEGFTENRIQFRFLPPVSPGKDNVLFIVSDQCPGAPHDTVAACVVAVSEPFEVKCRGTVPPDLQKEEGSPTLSATEGQVVISFVRSVFSAMELWA</sequence>
<accession>A0A427XTA0</accession>
<evidence type="ECO:0000256" key="1">
    <source>
        <dbReference type="SAM" id="SignalP"/>
    </source>
</evidence>
<proteinExistence type="predicted"/>
<keyword evidence="1" id="KW-0732">Signal</keyword>
<dbReference type="Proteomes" id="UP000279236">
    <property type="component" value="Unassembled WGS sequence"/>
</dbReference>
<dbReference type="EMBL" id="RSCE01000006">
    <property type="protein sequence ID" value="RSH82064.1"/>
    <property type="molecule type" value="Genomic_DNA"/>
</dbReference>
<name>A0A427XTA0_9TREE</name>
<gene>
    <name evidence="2" type="ORF">EHS24_008268</name>
</gene>
<feature type="chain" id="PRO_5019408615" evidence="1">
    <location>
        <begin position="19"/>
        <end position="208"/>
    </location>
</feature>
<dbReference type="AlphaFoldDB" id="A0A427XTA0"/>
<evidence type="ECO:0000313" key="3">
    <source>
        <dbReference type="Proteomes" id="UP000279236"/>
    </source>
</evidence>
<dbReference type="GeneID" id="39592811"/>
<protein>
    <submittedName>
        <fullName evidence="2">Uncharacterized protein</fullName>
    </submittedName>
</protein>
<comment type="caution">
    <text evidence="2">The sequence shown here is derived from an EMBL/GenBank/DDBJ whole genome shotgun (WGS) entry which is preliminary data.</text>
</comment>
<evidence type="ECO:0000313" key="2">
    <source>
        <dbReference type="EMBL" id="RSH82064.1"/>
    </source>
</evidence>
<feature type="signal peptide" evidence="1">
    <location>
        <begin position="1"/>
        <end position="18"/>
    </location>
</feature>